<name>A0A371P1P3_9ACTN</name>
<dbReference type="Proteomes" id="UP000265581">
    <property type="component" value="Unassembled WGS sequence"/>
</dbReference>
<comment type="caution">
    <text evidence="1">The sequence shown here is derived from an EMBL/GenBank/DDBJ whole genome shotgun (WGS) entry which is preliminary data.</text>
</comment>
<dbReference type="OrthoDB" id="4027857at2"/>
<protein>
    <submittedName>
        <fullName evidence="1">Uncharacterized protein</fullName>
    </submittedName>
</protein>
<evidence type="ECO:0000313" key="2">
    <source>
        <dbReference type="Proteomes" id="UP000265581"/>
    </source>
</evidence>
<dbReference type="EMBL" id="QUBR01000002">
    <property type="protein sequence ID" value="REK69873.1"/>
    <property type="molecule type" value="Genomic_DNA"/>
</dbReference>
<sequence>MALIVCPLCVREDDVQLVRTLEDGRKEARCDDCDFAFVFGAPVEAKKAPATRKRTSTVRVSKPSVVPIAVVAKRFPTVDDVELVARQRGDLLKQQFLATVHHAPDPLVAPHWTKYRWVFSADGLEKVAIADLKYFADSSIGASTGDPTAFDKAWVLLGEFEAARRIRSVTNQLLRGPGELEDRMTGLLDGSFAQSMPGWDEALLTKTLAVADPDRFLPVVTYADKKAIAAAVYGIELPVVDEASLTIGRLAVWSNDLLVALAGDDFDDLHHAAAFLRWAATQD</sequence>
<reference evidence="1 2" key="1">
    <citation type="submission" date="2018-08" db="EMBL/GenBank/DDBJ databases">
        <title>Aeromicrobium sp. M2KJ-4, whole genome shotgun sequence.</title>
        <authorList>
            <person name="Tuo L."/>
        </authorList>
    </citation>
    <scope>NUCLEOTIDE SEQUENCE [LARGE SCALE GENOMIC DNA]</scope>
    <source>
        <strain evidence="1 2">M2KJ-4</strain>
    </source>
</reference>
<keyword evidence="2" id="KW-1185">Reference proteome</keyword>
<proteinExistence type="predicted"/>
<organism evidence="1 2">
    <name type="scientific">Aeromicrobium endophyticum</name>
    <dbReference type="NCBI Taxonomy" id="2292704"/>
    <lineage>
        <taxon>Bacteria</taxon>
        <taxon>Bacillati</taxon>
        <taxon>Actinomycetota</taxon>
        <taxon>Actinomycetes</taxon>
        <taxon>Propionibacteriales</taxon>
        <taxon>Nocardioidaceae</taxon>
        <taxon>Aeromicrobium</taxon>
    </lineage>
</organism>
<accession>A0A371P1P3</accession>
<dbReference type="RefSeq" id="WP_119704471.1">
    <property type="nucleotide sequence ID" value="NZ_JBHSOI010000002.1"/>
</dbReference>
<gene>
    <name evidence="1" type="ORF">DX116_11825</name>
</gene>
<evidence type="ECO:0000313" key="1">
    <source>
        <dbReference type="EMBL" id="REK69873.1"/>
    </source>
</evidence>
<dbReference type="AlphaFoldDB" id="A0A371P1P3"/>